<dbReference type="Proteomes" id="UP000177913">
    <property type="component" value="Unassembled WGS sequence"/>
</dbReference>
<dbReference type="InterPro" id="IPR002560">
    <property type="entry name" value="Transposase_DDE"/>
</dbReference>
<protein>
    <recommendedName>
        <fullName evidence="1">Transposase IS204/IS1001/IS1096/IS1165 DDE domain-containing protein</fullName>
    </recommendedName>
</protein>
<evidence type="ECO:0000313" key="3">
    <source>
        <dbReference type="Proteomes" id="UP000177913"/>
    </source>
</evidence>
<dbReference type="PANTHER" id="PTHR33498:SF1">
    <property type="entry name" value="TRANSPOSASE FOR INSERTION SEQUENCE ELEMENT IS1557"/>
    <property type="match status" value="1"/>
</dbReference>
<evidence type="ECO:0000259" key="1">
    <source>
        <dbReference type="Pfam" id="PF01610"/>
    </source>
</evidence>
<sequence>MWNFSKLLGCSGFSVVKCSSDDKRVFFHLKRRRNTAVCQKCSKRTKIIYDQTSERKLKHGTILGKICTIFFRTRRFYCVYCKVVFVEETNIASKYQRATLKHKKEVVFNLSDRSFLSGTRKYNVSYHTQRKWLNEVVKTEVFNFSEEEKEATPFVLGIDEVSFSGHKMLTTVGNISKHRLKGVMTSKNKTDLKKLLRSLSPTVKSIISEVVIDMCDLYLFTVREVLPEASVVVDHFHVIQDANRRLDEERRLLQDIYKKPIKRYILTKNKEDLKYWQVLELENIMKHYPELKMYWETKERLRTMYKAKTKEEAEEKLRLVISTLSSTDDGELITWGNTLSRWREYILNYFNNKSTNGYMEGMHNKIKLIKRISFGFKNKEVFIQKVMLSVLITTLLLPQLLS</sequence>
<dbReference type="NCBIfam" id="NF033550">
    <property type="entry name" value="transpos_ISL3"/>
    <property type="match status" value="1"/>
</dbReference>
<proteinExistence type="predicted"/>
<dbReference type="AlphaFoldDB" id="A0A1F7H2B7"/>
<accession>A0A1F7H2B7</accession>
<dbReference type="EMBL" id="MFZO01000019">
    <property type="protein sequence ID" value="OGK25006.1"/>
    <property type="molecule type" value="Genomic_DNA"/>
</dbReference>
<evidence type="ECO:0000313" key="2">
    <source>
        <dbReference type="EMBL" id="OGK25006.1"/>
    </source>
</evidence>
<reference evidence="2 3" key="1">
    <citation type="journal article" date="2016" name="Nat. Commun.">
        <title>Thousands of microbial genomes shed light on interconnected biogeochemical processes in an aquifer system.</title>
        <authorList>
            <person name="Anantharaman K."/>
            <person name="Brown C.T."/>
            <person name="Hug L.A."/>
            <person name="Sharon I."/>
            <person name="Castelle C.J."/>
            <person name="Probst A.J."/>
            <person name="Thomas B.C."/>
            <person name="Singh A."/>
            <person name="Wilkins M.J."/>
            <person name="Karaoz U."/>
            <person name="Brodie E.L."/>
            <person name="Williams K.H."/>
            <person name="Hubbard S.S."/>
            <person name="Banfield J.F."/>
        </authorList>
    </citation>
    <scope>NUCLEOTIDE SEQUENCE [LARGE SCALE GENOMIC DNA]</scope>
</reference>
<organism evidence="2 3">
    <name type="scientific">Candidatus Roizmanbacteria bacterium RIFCSPHIGHO2_02_FULL_38_11</name>
    <dbReference type="NCBI Taxonomy" id="1802039"/>
    <lineage>
        <taxon>Bacteria</taxon>
        <taxon>Candidatus Roizmaniibacteriota</taxon>
    </lineage>
</organism>
<comment type="caution">
    <text evidence="2">The sequence shown here is derived from an EMBL/GenBank/DDBJ whole genome shotgun (WGS) entry which is preliminary data.</text>
</comment>
<feature type="domain" description="Transposase IS204/IS1001/IS1096/IS1165 DDE" evidence="1">
    <location>
        <begin position="156"/>
        <end position="385"/>
    </location>
</feature>
<dbReference type="InterPro" id="IPR047951">
    <property type="entry name" value="Transpos_ISL3"/>
</dbReference>
<dbReference type="PANTHER" id="PTHR33498">
    <property type="entry name" value="TRANSPOSASE FOR INSERTION SEQUENCE ELEMENT IS1557"/>
    <property type="match status" value="1"/>
</dbReference>
<gene>
    <name evidence="2" type="ORF">A3C25_03025</name>
</gene>
<name>A0A1F7H2B7_9BACT</name>
<dbReference type="Pfam" id="PF01610">
    <property type="entry name" value="DDE_Tnp_ISL3"/>
    <property type="match status" value="1"/>
</dbReference>